<dbReference type="Proteomes" id="UP000029080">
    <property type="component" value="Unassembled WGS sequence"/>
</dbReference>
<keyword evidence="1" id="KW-0805">Transcription regulation</keyword>
<evidence type="ECO:0000313" key="7">
    <source>
        <dbReference type="Proteomes" id="UP000029080"/>
    </source>
</evidence>
<dbReference type="RefSeq" id="WP_238556581.1">
    <property type="nucleotide sequence ID" value="NZ_JGZU01000018.1"/>
</dbReference>
<dbReference type="SMART" id="SM00354">
    <property type="entry name" value="HTH_LACI"/>
    <property type="match status" value="1"/>
</dbReference>
<dbReference type="SUPFAM" id="SSF47413">
    <property type="entry name" value="lambda repressor-like DNA-binding domains"/>
    <property type="match status" value="1"/>
</dbReference>
<dbReference type="Pfam" id="PF00532">
    <property type="entry name" value="Peripla_BP_1"/>
    <property type="match status" value="1"/>
</dbReference>
<gene>
    <name evidence="6" type="ORF">BITS_1344</name>
</gene>
<dbReference type="InterPro" id="IPR000843">
    <property type="entry name" value="HTH_LacI"/>
</dbReference>
<dbReference type="Gene3D" id="3.40.50.2300">
    <property type="match status" value="2"/>
</dbReference>
<dbReference type="GO" id="GO:0000976">
    <property type="term" value="F:transcription cis-regulatory region binding"/>
    <property type="evidence" value="ECO:0007669"/>
    <property type="project" value="TreeGrafter"/>
</dbReference>
<dbReference type="PROSITE" id="PS00356">
    <property type="entry name" value="HTH_LACI_1"/>
    <property type="match status" value="1"/>
</dbReference>
<reference evidence="6 7" key="1">
    <citation type="submission" date="2014-03" db="EMBL/GenBank/DDBJ databases">
        <title>Genomics of Bifidobacteria.</title>
        <authorList>
            <person name="Ventura M."/>
            <person name="Milani C."/>
            <person name="Lugli G.A."/>
        </authorList>
    </citation>
    <scope>NUCLEOTIDE SEQUENCE [LARGE SCALE GENOMIC DNA]</scope>
    <source>
        <strain evidence="6 7">JCM 13495</strain>
    </source>
</reference>
<dbReference type="PANTHER" id="PTHR30146">
    <property type="entry name" value="LACI-RELATED TRANSCRIPTIONAL REPRESSOR"/>
    <property type="match status" value="1"/>
</dbReference>
<evidence type="ECO:0000256" key="1">
    <source>
        <dbReference type="ARBA" id="ARBA00023015"/>
    </source>
</evidence>
<sequence>MRNKITLSDVARVAHVSLSSASKALNDSGRLSQTTRNRVQQAARELGYRKSNNVSANQSAPSRNASQRSGLIGIITSDHNGRFALPMLSGAERTLRASHRAALLMLSQGVPAIERSHIDRLIAQGVEGLILAGDTGNIRAPLANEITNQLHVVYAYEASVNPEDCSVVCDNVGAGRQAIEYLIGMGRSNIAVIGGNDSFRAVQDRSRGALDAFRLAGLQPLCMLSDYWSEEWGERAARLLIERYEELDAVYCLSDEIARGCARAWQPSVFPCRKISPFLAMTTGEYVCLNAHPTLTTFDNNIELVGRKSAQLLLDKIHGKTRQGTTTVECTLVRRESTDAHIHNALHGSGWRIGLEN</sequence>
<evidence type="ECO:0000256" key="3">
    <source>
        <dbReference type="ARBA" id="ARBA00023163"/>
    </source>
</evidence>
<dbReference type="AlphaFoldDB" id="A0A087E9M0"/>
<keyword evidence="7" id="KW-1185">Reference proteome</keyword>
<feature type="compositionally biased region" description="Polar residues" evidence="4">
    <location>
        <begin position="50"/>
        <end position="68"/>
    </location>
</feature>
<accession>A0A087E9M0</accession>
<keyword evidence="2" id="KW-0238">DNA-binding</keyword>
<evidence type="ECO:0000313" key="6">
    <source>
        <dbReference type="EMBL" id="KFJ04471.1"/>
    </source>
</evidence>
<evidence type="ECO:0000256" key="2">
    <source>
        <dbReference type="ARBA" id="ARBA00023125"/>
    </source>
</evidence>
<dbReference type="SUPFAM" id="SSF53822">
    <property type="entry name" value="Periplasmic binding protein-like I"/>
    <property type="match status" value="1"/>
</dbReference>
<feature type="domain" description="HTH lacI-type" evidence="5">
    <location>
        <begin position="5"/>
        <end position="59"/>
    </location>
</feature>
<feature type="region of interest" description="Disordered" evidence="4">
    <location>
        <begin position="47"/>
        <end position="68"/>
    </location>
</feature>
<evidence type="ECO:0000259" key="5">
    <source>
        <dbReference type="PROSITE" id="PS50932"/>
    </source>
</evidence>
<name>A0A087E9M0_9BIFI</name>
<dbReference type="eggNOG" id="COG1609">
    <property type="taxonomic scope" value="Bacteria"/>
</dbReference>
<dbReference type="PANTHER" id="PTHR30146:SF120">
    <property type="entry name" value="ALANINE RACEMASE"/>
    <property type="match status" value="1"/>
</dbReference>
<comment type="caution">
    <text evidence="6">The sequence shown here is derived from an EMBL/GenBank/DDBJ whole genome shotgun (WGS) entry which is preliminary data.</text>
</comment>
<dbReference type="InterPro" id="IPR010982">
    <property type="entry name" value="Lambda_DNA-bd_dom_sf"/>
</dbReference>
<keyword evidence="3" id="KW-0804">Transcription</keyword>
<dbReference type="Gene3D" id="1.10.260.40">
    <property type="entry name" value="lambda repressor-like DNA-binding domains"/>
    <property type="match status" value="1"/>
</dbReference>
<dbReference type="InterPro" id="IPR028082">
    <property type="entry name" value="Peripla_BP_I"/>
</dbReference>
<evidence type="ECO:0000256" key="4">
    <source>
        <dbReference type="SAM" id="MobiDB-lite"/>
    </source>
</evidence>
<dbReference type="GO" id="GO:0003700">
    <property type="term" value="F:DNA-binding transcription factor activity"/>
    <property type="evidence" value="ECO:0007669"/>
    <property type="project" value="TreeGrafter"/>
</dbReference>
<dbReference type="PROSITE" id="PS50932">
    <property type="entry name" value="HTH_LACI_2"/>
    <property type="match status" value="1"/>
</dbReference>
<dbReference type="InterPro" id="IPR001761">
    <property type="entry name" value="Peripla_BP/Lac1_sug-bd_dom"/>
</dbReference>
<organism evidence="6 7">
    <name type="scientific">Bifidobacterium tsurumiense</name>
    <dbReference type="NCBI Taxonomy" id="356829"/>
    <lineage>
        <taxon>Bacteria</taxon>
        <taxon>Bacillati</taxon>
        <taxon>Actinomycetota</taxon>
        <taxon>Actinomycetes</taxon>
        <taxon>Bifidobacteriales</taxon>
        <taxon>Bifidobacteriaceae</taxon>
        <taxon>Bifidobacterium</taxon>
    </lineage>
</organism>
<dbReference type="EMBL" id="JGZU01000018">
    <property type="protein sequence ID" value="KFJ04471.1"/>
    <property type="molecule type" value="Genomic_DNA"/>
</dbReference>
<proteinExistence type="predicted"/>
<protein>
    <submittedName>
        <fullName evidence="6">LacI-type transcriptional regulator</fullName>
    </submittedName>
</protein>
<dbReference type="Pfam" id="PF00356">
    <property type="entry name" value="LacI"/>
    <property type="match status" value="1"/>
</dbReference>
<dbReference type="CDD" id="cd01392">
    <property type="entry name" value="HTH_LacI"/>
    <property type="match status" value="1"/>
</dbReference>
<dbReference type="STRING" id="356829.BITS_1344"/>